<keyword evidence="1" id="KW-1185">Reference proteome</keyword>
<evidence type="ECO:0000313" key="2">
    <source>
        <dbReference type="WBParaSite" id="HCON_00050570-00001"/>
    </source>
</evidence>
<evidence type="ECO:0000313" key="1">
    <source>
        <dbReference type="Proteomes" id="UP000025227"/>
    </source>
</evidence>
<name>A0A7I4Y6D6_HAECO</name>
<reference evidence="2" key="1">
    <citation type="submission" date="2020-12" db="UniProtKB">
        <authorList>
            <consortium name="WormBaseParasite"/>
        </authorList>
    </citation>
    <scope>IDENTIFICATION</scope>
    <source>
        <strain evidence="2">MHco3</strain>
    </source>
</reference>
<dbReference type="Proteomes" id="UP000025227">
    <property type="component" value="Unplaced"/>
</dbReference>
<proteinExistence type="predicted"/>
<sequence length="84" mass="9993">MRYRDDRWTRAATDWIPRYIKQTPERPPAQWSDFFTRALDERNTPPVSLERGLSTKPLWFAIMTNGDIACVRLRNLLDDKEIRG</sequence>
<dbReference type="AlphaFoldDB" id="A0A7I4Y6D6"/>
<dbReference type="WBParaSite" id="HCON_00050570-00001">
    <property type="protein sequence ID" value="HCON_00050570-00001"/>
    <property type="gene ID" value="HCON_00050570"/>
</dbReference>
<accession>A0A7I4Y6D6</accession>
<organism evidence="1 2">
    <name type="scientific">Haemonchus contortus</name>
    <name type="common">Barber pole worm</name>
    <dbReference type="NCBI Taxonomy" id="6289"/>
    <lineage>
        <taxon>Eukaryota</taxon>
        <taxon>Metazoa</taxon>
        <taxon>Ecdysozoa</taxon>
        <taxon>Nematoda</taxon>
        <taxon>Chromadorea</taxon>
        <taxon>Rhabditida</taxon>
        <taxon>Rhabditina</taxon>
        <taxon>Rhabditomorpha</taxon>
        <taxon>Strongyloidea</taxon>
        <taxon>Trichostrongylidae</taxon>
        <taxon>Haemonchus</taxon>
    </lineage>
</organism>
<protein>
    <submittedName>
        <fullName evidence="2">Transposase</fullName>
    </submittedName>
</protein>